<keyword evidence="2" id="KW-1185">Reference proteome</keyword>
<proteinExistence type="predicted"/>
<reference evidence="1 2" key="1">
    <citation type="submission" date="2019-10" db="EMBL/GenBank/DDBJ databases">
        <authorList>
            <person name="Palmer J.M."/>
        </authorList>
    </citation>
    <scope>NUCLEOTIDE SEQUENCE [LARGE SCALE GENOMIC DNA]</scope>
    <source>
        <strain evidence="1 2">TWF696</strain>
    </source>
</reference>
<evidence type="ECO:0000313" key="1">
    <source>
        <dbReference type="EMBL" id="KAK6346738.1"/>
    </source>
</evidence>
<comment type="caution">
    <text evidence="1">The sequence shown here is derived from an EMBL/GenBank/DDBJ whole genome shotgun (WGS) entry which is preliminary data.</text>
</comment>
<sequence length="189" mass="19286">MTRLTVEDLKSQVAGRPLGSSTRGALSGSLDNVLNNMSNLHSQDQIFDMAAPFFPTNTDVGIAALTVFVRGILDNWDGLKEKLIKNGVQAIVKGIDMAWQAVKSAATEFWNWLSLNWDSIFEALLTAASGLAGSVAGGLAGGQLGAEVGLMVGGPVGCVVGAGVGSLIGVFGGSAIGLGIGKTAGRALR</sequence>
<name>A0AAV9URK4_9PEZI</name>
<dbReference type="Proteomes" id="UP001375240">
    <property type="component" value="Unassembled WGS sequence"/>
</dbReference>
<dbReference type="AlphaFoldDB" id="A0AAV9URK4"/>
<accession>A0AAV9URK4</accession>
<organism evidence="1 2">
    <name type="scientific">Orbilia brochopaga</name>
    <dbReference type="NCBI Taxonomy" id="3140254"/>
    <lineage>
        <taxon>Eukaryota</taxon>
        <taxon>Fungi</taxon>
        <taxon>Dikarya</taxon>
        <taxon>Ascomycota</taxon>
        <taxon>Pezizomycotina</taxon>
        <taxon>Orbiliomycetes</taxon>
        <taxon>Orbiliales</taxon>
        <taxon>Orbiliaceae</taxon>
        <taxon>Orbilia</taxon>
    </lineage>
</organism>
<evidence type="ECO:0000313" key="2">
    <source>
        <dbReference type="Proteomes" id="UP001375240"/>
    </source>
</evidence>
<protein>
    <submittedName>
        <fullName evidence="1">Uncharacterized protein</fullName>
    </submittedName>
</protein>
<dbReference type="EMBL" id="JAVHNQ010000005">
    <property type="protein sequence ID" value="KAK6346738.1"/>
    <property type="molecule type" value="Genomic_DNA"/>
</dbReference>
<gene>
    <name evidence="1" type="ORF">TWF696_006850</name>
</gene>